<dbReference type="AlphaFoldDB" id="A0A2M7H545"/>
<evidence type="ECO:0000313" key="8">
    <source>
        <dbReference type="Proteomes" id="UP000230292"/>
    </source>
</evidence>
<dbReference type="InterPro" id="IPR032466">
    <property type="entry name" value="Metal_Hydrolase"/>
</dbReference>
<dbReference type="PANTHER" id="PTHR43668:SF4">
    <property type="entry name" value="ALLANTOINASE"/>
    <property type="match status" value="1"/>
</dbReference>
<keyword evidence="5 7" id="KW-0378">Hydrolase</keyword>
<reference evidence="7 8" key="1">
    <citation type="submission" date="2017-09" db="EMBL/GenBank/DDBJ databases">
        <title>Depth-based differentiation of microbial function through sediment-hosted aquifers and enrichment of novel symbionts in the deep terrestrial subsurface.</title>
        <authorList>
            <person name="Probst A.J."/>
            <person name="Ladd B."/>
            <person name="Jarett J.K."/>
            <person name="Geller-Mcgrath D.E."/>
            <person name="Sieber C.M."/>
            <person name="Emerson J.B."/>
            <person name="Anantharaman K."/>
            <person name="Thomas B.C."/>
            <person name="Malmstrom R."/>
            <person name="Stieglmeier M."/>
            <person name="Klingl A."/>
            <person name="Woyke T."/>
            <person name="Ryan C.M."/>
            <person name="Banfield J.F."/>
        </authorList>
    </citation>
    <scope>NUCLEOTIDE SEQUENCE [LARGE SCALE GENOMIC DNA]</scope>
    <source>
        <strain evidence="7">CG15_BIG_FIL_POST_REV_8_21_14_020_45_12</strain>
    </source>
</reference>
<dbReference type="InterPro" id="IPR050138">
    <property type="entry name" value="DHOase/Allantoinase_Hydrolase"/>
</dbReference>
<dbReference type="GO" id="GO:0005737">
    <property type="term" value="C:cytoplasm"/>
    <property type="evidence" value="ECO:0007669"/>
    <property type="project" value="TreeGrafter"/>
</dbReference>
<evidence type="ECO:0000256" key="1">
    <source>
        <dbReference type="ARBA" id="ARBA00001947"/>
    </source>
</evidence>
<evidence type="ECO:0000256" key="4">
    <source>
        <dbReference type="ARBA" id="ARBA00022723"/>
    </source>
</evidence>
<comment type="caution">
    <text evidence="7">The sequence shown here is derived from an EMBL/GenBank/DDBJ whole genome shotgun (WGS) entry which is preliminary data.</text>
</comment>
<evidence type="ECO:0000256" key="5">
    <source>
        <dbReference type="ARBA" id="ARBA00022801"/>
    </source>
</evidence>
<dbReference type="GO" id="GO:0004151">
    <property type="term" value="F:dihydroorotase activity"/>
    <property type="evidence" value="ECO:0007669"/>
    <property type="project" value="UniProtKB-EC"/>
</dbReference>
<dbReference type="InterPro" id="IPR011059">
    <property type="entry name" value="Metal-dep_hydrolase_composite"/>
</dbReference>
<dbReference type="InterPro" id="IPR006680">
    <property type="entry name" value="Amidohydro-rel"/>
</dbReference>
<dbReference type="Gene3D" id="3.20.20.140">
    <property type="entry name" value="Metal-dependent hydrolases"/>
    <property type="match status" value="1"/>
</dbReference>
<dbReference type="GO" id="GO:0006145">
    <property type="term" value="P:purine nucleobase catabolic process"/>
    <property type="evidence" value="ECO:0007669"/>
    <property type="project" value="TreeGrafter"/>
</dbReference>
<dbReference type="PANTHER" id="PTHR43668">
    <property type="entry name" value="ALLANTOINASE"/>
    <property type="match status" value="1"/>
</dbReference>
<comment type="function">
    <text evidence="2">Catalyzes the reversible cyclization of carbamoyl aspartate to dihydroorotate.</text>
</comment>
<organism evidence="7 8">
    <name type="scientific">Candidatus Kerfeldbacteria bacterium CG15_BIG_FIL_POST_REV_8_21_14_020_45_12</name>
    <dbReference type="NCBI Taxonomy" id="2014247"/>
    <lineage>
        <taxon>Bacteria</taxon>
        <taxon>Candidatus Kerfeldiibacteriota</taxon>
    </lineage>
</organism>
<dbReference type="Proteomes" id="UP000230292">
    <property type="component" value="Unassembled WGS sequence"/>
</dbReference>
<proteinExistence type="inferred from homology"/>
<dbReference type="SUPFAM" id="SSF51556">
    <property type="entry name" value="Metallo-dependent hydrolases"/>
    <property type="match status" value="1"/>
</dbReference>
<evidence type="ECO:0000256" key="2">
    <source>
        <dbReference type="ARBA" id="ARBA00002368"/>
    </source>
</evidence>
<dbReference type="NCBIfam" id="TIGR00857">
    <property type="entry name" value="pyrC_multi"/>
    <property type="match status" value="1"/>
</dbReference>
<dbReference type="SUPFAM" id="SSF51338">
    <property type="entry name" value="Composite domain of metallo-dependent hydrolases"/>
    <property type="match status" value="1"/>
</dbReference>
<dbReference type="EMBL" id="PFGC01000009">
    <property type="protein sequence ID" value="PIW37347.1"/>
    <property type="molecule type" value="Genomic_DNA"/>
</dbReference>
<dbReference type="Gene3D" id="2.30.40.10">
    <property type="entry name" value="Urease, subunit C, domain 1"/>
    <property type="match status" value="1"/>
</dbReference>
<dbReference type="GO" id="GO:0046872">
    <property type="term" value="F:metal ion binding"/>
    <property type="evidence" value="ECO:0007669"/>
    <property type="project" value="UniProtKB-KW"/>
</dbReference>
<sequence length="422" mass="46395">MSTLLIRQATPFDHSSPVDCFISGGRIMQISESISEEADEEINARGLTLFPGAIDIHVHFRVPGGEYKEDFTTGSIAAASGGITTALHMPNTVPPITTAEQVEIFSLKARQDSVIDVRCYIGATTDNIAQILAAGDMACGIKVAPYFTGADGRRLIDDKDSLRELFELKQSLPIVIHCEQEDDITANELKYKDSSGWTLHGLIRSREATIKAVKNIIDLAQETQAAVHITHISTEEEVELIRVAKAAGCNLTCDVTPHHLAFTEADLETQGWRLKVNPPLRLESDRQALWRGLESGVIDIIATDHAPHTKAEKDLSDYWTVPPGVPGVETMLPFLLDHITPGFSLERMVECTSTNPAKRFGILNKGKLEAHAIADLVLVDRAKPRLFNAAAIRSKCGWSPWENHEFSSVIHTVIENGQIIRL</sequence>
<accession>A0A2M7H545</accession>
<dbReference type="PROSITE" id="PS00482">
    <property type="entry name" value="DIHYDROOROTASE_1"/>
    <property type="match status" value="1"/>
</dbReference>
<evidence type="ECO:0000313" key="7">
    <source>
        <dbReference type="EMBL" id="PIW37347.1"/>
    </source>
</evidence>
<gene>
    <name evidence="7" type="ORF">COW24_00660</name>
</gene>
<comment type="cofactor">
    <cofactor evidence="1">
        <name>Zn(2+)</name>
        <dbReference type="ChEBI" id="CHEBI:29105"/>
    </cofactor>
</comment>
<dbReference type="GO" id="GO:0004038">
    <property type="term" value="F:allantoinase activity"/>
    <property type="evidence" value="ECO:0007669"/>
    <property type="project" value="TreeGrafter"/>
</dbReference>
<dbReference type="EC" id="3.5.2.3" evidence="7"/>
<dbReference type="Pfam" id="PF01979">
    <property type="entry name" value="Amidohydro_1"/>
    <property type="match status" value="1"/>
</dbReference>
<keyword evidence="4" id="KW-0479">Metal-binding</keyword>
<evidence type="ECO:0000259" key="6">
    <source>
        <dbReference type="Pfam" id="PF01979"/>
    </source>
</evidence>
<evidence type="ECO:0000256" key="3">
    <source>
        <dbReference type="ARBA" id="ARBA00010286"/>
    </source>
</evidence>
<protein>
    <submittedName>
        <fullName evidence="7">Dihydroorotase</fullName>
        <ecNumber evidence="7">3.5.2.3</ecNumber>
    </submittedName>
</protein>
<dbReference type="PROSITE" id="PS00483">
    <property type="entry name" value="DIHYDROOROTASE_2"/>
    <property type="match status" value="1"/>
</dbReference>
<feature type="domain" description="Amidohydrolase-related" evidence="6">
    <location>
        <begin position="48"/>
        <end position="419"/>
    </location>
</feature>
<dbReference type="InterPro" id="IPR002195">
    <property type="entry name" value="Dihydroorotase_CS"/>
</dbReference>
<comment type="similarity">
    <text evidence="3">Belongs to the metallo-dependent hydrolases superfamily. DHOase family. Class I DHOase subfamily.</text>
</comment>
<name>A0A2M7H545_9BACT</name>